<gene>
    <name evidence="16" type="ORF">OBRU01_10114</name>
</gene>
<evidence type="ECO:0000256" key="3">
    <source>
        <dbReference type="ARBA" id="ARBA00004840"/>
    </source>
</evidence>
<dbReference type="InterPro" id="IPR002659">
    <property type="entry name" value="Glyco_trans_31"/>
</dbReference>
<comment type="cofactor">
    <cofactor evidence="1">
        <name>Mn(2+)</name>
        <dbReference type="ChEBI" id="CHEBI:29035"/>
    </cofactor>
</comment>
<evidence type="ECO:0000256" key="7">
    <source>
        <dbReference type="ARBA" id="ARBA00022679"/>
    </source>
</evidence>
<evidence type="ECO:0000256" key="1">
    <source>
        <dbReference type="ARBA" id="ARBA00001936"/>
    </source>
</evidence>
<dbReference type="PANTHER" id="PTHR11214:SF3">
    <property type="entry name" value="BETA-1,3-GALACTOSYLTRANSFERASE 6"/>
    <property type="match status" value="1"/>
</dbReference>
<dbReference type="GO" id="GO:0000139">
    <property type="term" value="C:Golgi membrane"/>
    <property type="evidence" value="ECO:0007669"/>
    <property type="project" value="UniProtKB-SubCell"/>
</dbReference>
<dbReference type="Pfam" id="PF01762">
    <property type="entry name" value="Galactosyl_T"/>
    <property type="match status" value="1"/>
</dbReference>
<accession>A0A0L7LEZ7</accession>
<comment type="caution">
    <text evidence="16">The sequence shown here is derived from an EMBL/GenBank/DDBJ whole genome shotgun (WGS) entry which is preliminary data.</text>
</comment>
<evidence type="ECO:0000256" key="13">
    <source>
        <dbReference type="ARBA" id="ARBA00023180"/>
    </source>
</evidence>
<comment type="pathway">
    <text evidence="3">Glycan metabolism; chondroitin sulfate biosynthesis.</text>
</comment>
<keyword evidence="17" id="KW-1185">Reference proteome</keyword>
<dbReference type="GO" id="GO:0006493">
    <property type="term" value="P:protein O-linked glycosylation"/>
    <property type="evidence" value="ECO:0007669"/>
    <property type="project" value="TreeGrafter"/>
</dbReference>
<comment type="similarity">
    <text evidence="5 15">Belongs to the glycosyltransferase 31 family.</text>
</comment>
<evidence type="ECO:0000256" key="2">
    <source>
        <dbReference type="ARBA" id="ARBA00004323"/>
    </source>
</evidence>
<organism evidence="16 17">
    <name type="scientific">Operophtera brumata</name>
    <name type="common">Winter moth</name>
    <name type="synonym">Phalaena brumata</name>
    <dbReference type="NCBI Taxonomy" id="104452"/>
    <lineage>
        <taxon>Eukaryota</taxon>
        <taxon>Metazoa</taxon>
        <taxon>Ecdysozoa</taxon>
        <taxon>Arthropoda</taxon>
        <taxon>Hexapoda</taxon>
        <taxon>Insecta</taxon>
        <taxon>Pterygota</taxon>
        <taxon>Neoptera</taxon>
        <taxon>Endopterygota</taxon>
        <taxon>Lepidoptera</taxon>
        <taxon>Glossata</taxon>
        <taxon>Ditrysia</taxon>
        <taxon>Geometroidea</taxon>
        <taxon>Geometridae</taxon>
        <taxon>Larentiinae</taxon>
        <taxon>Operophtera</taxon>
    </lineage>
</organism>
<keyword evidence="12" id="KW-0472">Membrane</keyword>
<name>A0A0L7LEZ7_OPEBR</name>
<dbReference type="EMBL" id="JTDY01001406">
    <property type="protein sequence ID" value="KOB73954.1"/>
    <property type="molecule type" value="Genomic_DNA"/>
</dbReference>
<comment type="pathway">
    <text evidence="4">Glycan metabolism; heparan sulfate biosynthesis.</text>
</comment>
<evidence type="ECO:0000256" key="15">
    <source>
        <dbReference type="RuleBase" id="RU363063"/>
    </source>
</evidence>
<dbReference type="EC" id="2.4.1.-" evidence="15"/>
<evidence type="ECO:0000256" key="5">
    <source>
        <dbReference type="ARBA" id="ARBA00008661"/>
    </source>
</evidence>
<evidence type="ECO:0000256" key="12">
    <source>
        <dbReference type="ARBA" id="ARBA00023136"/>
    </source>
</evidence>
<dbReference type="GO" id="GO:0047220">
    <property type="term" value="F:galactosylxylosylprotein 3-beta-galactosyltransferase activity"/>
    <property type="evidence" value="ECO:0007669"/>
    <property type="project" value="UniProtKB-ARBA"/>
</dbReference>
<sequence>QQCIDNWTSTANLLKDEASSECDSEYAVLIASAPDNHARRVSIRNSWKKLGTNKITENENTWIQRPEKMIRFFFVVGTGGSDKLQLETENSINHDMLLLDDFVDSYKALTSKMLLSLKWISNNMKGLKYLVKCDDDSFLRIDLIVHTLEAYAPTMDAPEISEYISSQKHAHYKGLYWGYFNGRARVYKSGKWEERNWFLCDRYLPYALGGAYVISRNIVDFIARNADDLSQYNSEDVSMGVWTASLDGINRVHDIRFDTSATSRGCSDDMLVTHKVSPSAMTEIYTTLQNSHGKKLCKDVGVNNYYVYNWTAMTSMCCKVT</sequence>
<evidence type="ECO:0000313" key="17">
    <source>
        <dbReference type="Proteomes" id="UP000037510"/>
    </source>
</evidence>
<keyword evidence="8" id="KW-0812">Transmembrane</keyword>
<keyword evidence="10" id="KW-1133">Transmembrane helix</keyword>
<dbReference type="PANTHER" id="PTHR11214">
    <property type="entry name" value="BETA-1,3-N-ACETYLGLUCOSAMINYLTRANSFERASE"/>
    <property type="match status" value="1"/>
</dbReference>
<dbReference type="STRING" id="104452.A0A0L7LEZ7"/>
<keyword evidence="6 15" id="KW-0328">Glycosyltransferase</keyword>
<feature type="non-terminal residue" evidence="16">
    <location>
        <position position="1"/>
    </location>
</feature>
<keyword evidence="14" id="KW-0464">Manganese</keyword>
<keyword evidence="9" id="KW-0735">Signal-anchor</keyword>
<protein>
    <recommendedName>
        <fullName evidence="15">Hexosyltransferase</fullName>
        <ecNumber evidence="15">2.4.1.-</ecNumber>
    </recommendedName>
</protein>
<dbReference type="GO" id="GO:0006024">
    <property type="term" value="P:glycosaminoglycan biosynthetic process"/>
    <property type="evidence" value="ECO:0007669"/>
    <property type="project" value="UniProtKB-ARBA"/>
</dbReference>
<evidence type="ECO:0000256" key="6">
    <source>
        <dbReference type="ARBA" id="ARBA00022676"/>
    </source>
</evidence>
<dbReference type="Proteomes" id="UP000037510">
    <property type="component" value="Unassembled WGS sequence"/>
</dbReference>
<evidence type="ECO:0000313" key="16">
    <source>
        <dbReference type="EMBL" id="KOB73954.1"/>
    </source>
</evidence>
<keyword evidence="7 16" id="KW-0808">Transferase</keyword>
<keyword evidence="13" id="KW-0325">Glycoprotein</keyword>
<evidence type="ECO:0000256" key="9">
    <source>
        <dbReference type="ARBA" id="ARBA00022968"/>
    </source>
</evidence>
<evidence type="ECO:0000256" key="14">
    <source>
        <dbReference type="ARBA" id="ARBA00023211"/>
    </source>
</evidence>
<evidence type="ECO:0000256" key="8">
    <source>
        <dbReference type="ARBA" id="ARBA00022692"/>
    </source>
</evidence>
<reference evidence="16 17" key="1">
    <citation type="journal article" date="2015" name="Genome Biol. Evol.">
        <title>The genome of winter moth (Operophtera brumata) provides a genomic perspective on sexual dimorphism and phenology.</title>
        <authorList>
            <person name="Derks M.F."/>
            <person name="Smit S."/>
            <person name="Salis L."/>
            <person name="Schijlen E."/>
            <person name="Bossers A."/>
            <person name="Mateman C."/>
            <person name="Pijl A.S."/>
            <person name="de Ridder D."/>
            <person name="Groenen M.A."/>
            <person name="Visser M.E."/>
            <person name="Megens H.J."/>
        </authorList>
    </citation>
    <scope>NUCLEOTIDE SEQUENCE [LARGE SCALE GENOMIC DNA]</scope>
    <source>
        <strain evidence="16">WM2013NL</strain>
        <tissue evidence="16">Head and thorax</tissue>
    </source>
</reference>
<dbReference type="FunFam" id="3.90.550.50:FF:000018">
    <property type="entry name" value="Hexosyltransferase"/>
    <property type="match status" value="1"/>
</dbReference>
<keyword evidence="11 15" id="KW-0333">Golgi apparatus</keyword>
<evidence type="ECO:0000256" key="10">
    <source>
        <dbReference type="ARBA" id="ARBA00022989"/>
    </source>
</evidence>
<dbReference type="AlphaFoldDB" id="A0A0L7LEZ7"/>
<evidence type="ECO:0000256" key="11">
    <source>
        <dbReference type="ARBA" id="ARBA00023034"/>
    </source>
</evidence>
<feature type="non-terminal residue" evidence="16">
    <location>
        <position position="321"/>
    </location>
</feature>
<dbReference type="Gene3D" id="3.90.550.50">
    <property type="match status" value="1"/>
</dbReference>
<comment type="subcellular location">
    <subcellularLocation>
        <location evidence="2 15">Golgi apparatus membrane</location>
        <topology evidence="2 15">Single-pass type II membrane protein</topology>
    </subcellularLocation>
</comment>
<proteinExistence type="inferred from homology"/>
<evidence type="ECO:0000256" key="4">
    <source>
        <dbReference type="ARBA" id="ARBA00005093"/>
    </source>
</evidence>